<dbReference type="Pfam" id="PF00989">
    <property type="entry name" value="PAS"/>
    <property type="match status" value="1"/>
</dbReference>
<dbReference type="InterPro" id="IPR000160">
    <property type="entry name" value="GGDEF_dom"/>
</dbReference>
<dbReference type="GO" id="GO:0052621">
    <property type="term" value="F:diguanylate cyclase activity"/>
    <property type="evidence" value="ECO:0007669"/>
    <property type="project" value="UniProtKB-EC"/>
</dbReference>
<accession>A0ABT5K2Z3</accession>
<reference evidence="4 5" key="1">
    <citation type="submission" date="2022-10" db="EMBL/GenBank/DDBJ databases">
        <title>Janthinobacterium sp. hw3 Genome sequencing.</title>
        <authorList>
            <person name="Park S."/>
        </authorList>
    </citation>
    <scope>NUCLEOTIDE SEQUENCE [LARGE SCALE GENOMIC DNA]</scope>
    <source>
        <strain evidence="5">hw3</strain>
    </source>
</reference>
<dbReference type="InterPro" id="IPR035965">
    <property type="entry name" value="PAS-like_dom_sf"/>
</dbReference>
<dbReference type="InterPro" id="IPR000014">
    <property type="entry name" value="PAS"/>
</dbReference>
<keyword evidence="4" id="KW-0808">Transferase</keyword>
<keyword evidence="5" id="KW-1185">Reference proteome</keyword>
<keyword evidence="4" id="KW-0548">Nucleotidyltransferase</keyword>
<comment type="catalytic activity">
    <reaction evidence="2">
        <text>2 GTP = 3',3'-c-di-GMP + 2 diphosphate</text>
        <dbReference type="Rhea" id="RHEA:24898"/>
        <dbReference type="ChEBI" id="CHEBI:33019"/>
        <dbReference type="ChEBI" id="CHEBI:37565"/>
        <dbReference type="ChEBI" id="CHEBI:58805"/>
        <dbReference type="EC" id="2.7.7.65"/>
    </reaction>
</comment>
<dbReference type="Proteomes" id="UP001221208">
    <property type="component" value="Unassembled WGS sequence"/>
</dbReference>
<dbReference type="Gene3D" id="3.30.70.270">
    <property type="match status" value="1"/>
</dbReference>
<dbReference type="SMART" id="SM00091">
    <property type="entry name" value="PAS"/>
    <property type="match status" value="1"/>
</dbReference>
<protein>
    <recommendedName>
        <fullName evidence="1">diguanylate cyclase</fullName>
        <ecNumber evidence="1">2.7.7.65</ecNumber>
    </recommendedName>
</protein>
<dbReference type="InterPro" id="IPR043128">
    <property type="entry name" value="Rev_trsase/Diguanyl_cyclase"/>
</dbReference>
<evidence type="ECO:0000313" key="4">
    <source>
        <dbReference type="EMBL" id="MDC8759239.1"/>
    </source>
</evidence>
<dbReference type="Gene3D" id="3.30.450.20">
    <property type="entry name" value="PAS domain"/>
    <property type="match status" value="1"/>
</dbReference>
<name>A0ABT5K2Z3_9BURK</name>
<dbReference type="PANTHER" id="PTHR45138">
    <property type="entry name" value="REGULATORY COMPONENTS OF SENSORY TRANSDUCTION SYSTEM"/>
    <property type="match status" value="1"/>
</dbReference>
<feature type="domain" description="GGDEF" evidence="3">
    <location>
        <begin position="185"/>
        <end position="325"/>
    </location>
</feature>
<gene>
    <name evidence="4" type="ORF">OIK44_16780</name>
</gene>
<proteinExistence type="predicted"/>
<organism evidence="4 5">
    <name type="scientific">Janthinobacterium fluminis</name>
    <dbReference type="NCBI Taxonomy" id="2987524"/>
    <lineage>
        <taxon>Bacteria</taxon>
        <taxon>Pseudomonadati</taxon>
        <taxon>Pseudomonadota</taxon>
        <taxon>Betaproteobacteria</taxon>
        <taxon>Burkholderiales</taxon>
        <taxon>Oxalobacteraceae</taxon>
        <taxon>Janthinobacterium</taxon>
    </lineage>
</organism>
<dbReference type="CDD" id="cd01949">
    <property type="entry name" value="GGDEF"/>
    <property type="match status" value="1"/>
</dbReference>
<evidence type="ECO:0000256" key="2">
    <source>
        <dbReference type="ARBA" id="ARBA00034247"/>
    </source>
</evidence>
<dbReference type="InterPro" id="IPR029787">
    <property type="entry name" value="Nucleotide_cyclase"/>
</dbReference>
<sequence>MTGEPGRTACLALLASALDAVDLGVVALDDARRVVLWNLWMERHAGLAAGTVMGQDFLTLYPELRRRRIDAAITLALRDNFPSLLSQTLNKAPFALYATAAAAARNERMQQAVAVTPLEVAGAPRHCLIQVHDVSMAVGREKLLREQTMVLRSQTFADGLTGIANRRHFDVAMEKEWRRARRNGSALSLLMIDIDHFKAYNDHYGHQRGDECLIQVAAALATLLQRPSDLLARYGGEEFAVILPETEGGAALGMAETMRAGVCGLGVPHAHNDGADPHITVSIGIATMDGAAAAGADAAALIGAADRALYVAKRAGRNRVAAQPPV</sequence>
<evidence type="ECO:0000259" key="3">
    <source>
        <dbReference type="PROSITE" id="PS50887"/>
    </source>
</evidence>
<dbReference type="SUPFAM" id="SSF55073">
    <property type="entry name" value="Nucleotide cyclase"/>
    <property type="match status" value="1"/>
</dbReference>
<dbReference type="SUPFAM" id="SSF55785">
    <property type="entry name" value="PYP-like sensor domain (PAS domain)"/>
    <property type="match status" value="1"/>
</dbReference>
<dbReference type="PROSITE" id="PS50887">
    <property type="entry name" value="GGDEF"/>
    <property type="match status" value="1"/>
</dbReference>
<dbReference type="InterPro" id="IPR013767">
    <property type="entry name" value="PAS_fold"/>
</dbReference>
<dbReference type="PANTHER" id="PTHR45138:SF9">
    <property type="entry name" value="DIGUANYLATE CYCLASE DGCM-RELATED"/>
    <property type="match status" value="1"/>
</dbReference>
<evidence type="ECO:0000313" key="5">
    <source>
        <dbReference type="Proteomes" id="UP001221208"/>
    </source>
</evidence>
<dbReference type="RefSeq" id="WP_273672297.1">
    <property type="nucleotide sequence ID" value="NZ_JAQQXR010000006.1"/>
</dbReference>
<dbReference type="InterPro" id="IPR050469">
    <property type="entry name" value="Diguanylate_Cyclase"/>
</dbReference>
<evidence type="ECO:0000256" key="1">
    <source>
        <dbReference type="ARBA" id="ARBA00012528"/>
    </source>
</evidence>
<dbReference type="Pfam" id="PF00990">
    <property type="entry name" value="GGDEF"/>
    <property type="match status" value="1"/>
</dbReference>
<dbReference type="EMBL" id="JAQQXR010000006">
    <property type="protein sequence ID" value="MDC8759239.1"/>
    <property type="molecule type" value="Genomic_DNA"/>
</dbReference>
<comment type="caution">
    <text evidence="4">The sequence shown here is derived from an EMBL/GenBank/DDBJ whole genome shotgun (WGS) entry which is preliminary data.</text>
</comment>
<dbReference type="NCBIfam" id="TIGR00254">
    <property type="entry name" value="GGDEF"/>
    <property type="match status" value="1"/>
</dbReference>
<dbReference type="SMART" id="SM00267">
    <property type="entry name" value="GGDEF"/>
    <property type="match status" value="1"/>
</dbReference>
<dbReference type="EC" id="2.7.7.65" evidence="1"/>